<accession>A0A085ZNV4</accession>
<proteinExistence type="predicted"/>
<name>A0A085ZNV4_9FLAO</name>
<dbReference type="OrthoDB" id="1362369at2"/>
<sequence>MKSKFKLVIVIAILLTITYNLISFFSTFHIYAAGSYPYAETYYLKYPEKDIIKALEKMNLNHADLKDKNPTDYWHDISFNLDGKRIDAWTRPGFDEGTNIGFVAVYRNRESGWQLINQDLGLYRNIMIKREFKKKIIERLKIELEK</sequence>
<comment type="caution">
    <text evidence="1">The sequence shown here is derived from an EMBL/GenBank/DDBJ whole genome shotgun (WGS) entry which is preliminary data.</text>
</comment>
<keyword evidence="2" id="KW-1185">Reference proteome</keyword>
<evidence type="ECO:0000313" key="1">
    <source>
        <dbReference type="EMBL" id="KFF06118.1"/>
    </source>
</evidence>
<dbReference type="Proteomes" id="UP000028715">
    <property type="component" value="Unassembled WGS sequence"/>
</dbReference>
<protein>
    <submittedName>
        <fullName evidence="1">Uncharacterized protein</fullName>
    </submittedName>
</protein>
<dbReference type="RefSeq" id="WP_035684249.1">
    <property type="nucleotide sequence ID" value="NZ_JPRL01000001.1"/>
</dbReference>
<evidence type="ECO:0000313" key="2">
    <source>
        <dbReference type="Proteomes" id="UP000028715"/>
    </source>
</evidence>
<dbReference type="AlphaFoldDB" id="A0A085ZNV4"/>
<dbReference type="STRING" id="362418.IW19_11520"/>
<organism evidence="1 2">
    <name type="scientific">Flavobacterium reichenbachii</name>
    <dbReference type="NCBI Taxonomy" id="362418"/>
    <lineage>
        <taxon>Bacteria</taxon>
        <taxon>Pseudomonadati</taxon>
        <taxon>Bacteroidota</taxon>
        <taxon>Flavobacteriia</taxon>
        <taxon>Flavobacteriales</taxon>
        <taxon>Flavobacteriaceae</taxon>
        <taxon>Flavobacterium</taxon>
    </lineage>
</organism>
<dbReference type="EMBL" id="JPRL01000001">
    <property type="protein sequence ID" value="KFF06118.1"/>
    <property type="molecule type" value="Genomic_DNA"/>
</dbReference>
<gene>
    <name evidence="1" type="ORF">IW19_11520</name>
</gene>
<reference evidence="1 2" key="1">
    <citation type="submission" date="2014-07" db="EMBL/GenBank/DDBJ databases">
        <title>Genome of Flavobacterium reichenbachii LMG 25512.</title>
        <authorList>
            <person name="Stropko S.J."/>
            <person name="Pipes S.E."/>
            <person name="Newman J.D."/>
        </authorList>
    </citation>
    <scope>NUCLEOTIDE SEQUENCE [LARGE SCALE GENOMIC DNA]</scope>
    <source>
        <strain evidence="1 2">LMG 25512</strain>
    </source>
</reference>